<dbReference type="GO" id="GO:0046654">
    <property type="term" value="P:tetrahydrofolate biosynthetic process"/>
    <property type="evidence" value="ECO:0007669"/>
    <property type="project" value="InterPro"/>
</dbReference>
<comment type="similarity">
    <text evidence="2 7">Belongs to the dihydrofolate reductase family.</text>
</comment>
<dbReference type="Proteomes" id="UP001197875">
    <property type="component" value="Unassembled WGS sequence"/>
</dbReference>
<gene>
    <name evidence="9" type="ORF">LKD71_07320</name>
</gene>
<dbReference type="GO" id="GO:0050661">
    <property type="term" value="F:NADP binding"/>
    <property type="evidence" value="ECO:0007669"/>
    <property type="project" value="InterPro"/>
</dbReference>
<evidence type="ECO:0000313" key="10">
    <source>
        <dbReference type="Proteomes" id="UP001197875"/>
    </source>
</evidence>
<dbReference type="Gene3D" id="3.40.430.10">
    <property type="entry name" value="Dihydrofolate Reductase, subunit A"/>
    <property type="match status" value="1"/>
</dbReference>
<proteinExistence type="inferred from homology"/>
<accession>A0AAE3J654</accession>
<comment type="caution">
    <text evidence="9">The sequence shown here is derived from an EMBL/GenBank/DDBJ whole genome shotgun (WGS) entry which is preliminary data.</text>
</comment>
<dbReference type="CDD" id="cd00209">
    <property type="entry name" value="DHFR"/>
    <property type="match status" value="1"/>
</dbReference>
<dbReference type="GO" id="GO:0004146">
    <property type="term" value="F:dihydrofolate reductase activity"/>
    <property type="evidence" value="ECO:0007669"/>
    <property type="project" value="UniProtKB-EC"/>
</dbReference>
<comment type="catalytic activity">
    <reaction evidence="7">
        <text>(6S)-5,6,7,8-tetrahydrofolate + NADP(+) = 7,8-dihydrofolate + NADPH + H(+)</text>
        <dbReference type="Rhea" id="RHEA:15009"/>
        <dbReference type="ChEBI" id="CHEBI:15378"/>
        <dbReference type="ChEBI" id="CHEBI:57451"/>
        <dbReference type="ChEBI" id="CHEBI:57453"/>
        <dbReference type="ChEBI" id="CHEBI:57783"/>
        <dbReference type="ChEBI" id="CHEBI:58349"/>
        <dbReference type="EC" id="1.5.1.3"/>
    </reaction>
</comment>
<dbReference type="AlphaFoldDB" id="A0AAE3J654"/>
<evidence type="ECO:0000256" key="4">
    <source>
        <dbReference type="ARBA" id="ARBA00022563"/>
    </source>
</evidence>
<keyword evidence="5 7" id="KW-0521">NADP</keyword>
<comment type="function">
    <text evidence="7">Key enzyme in folate metabolism. Catalyzes an essential reaction for de novo glycine and purine synthesis, and for DNA precursor synthesis.</text>
</comment>
<dbReference type="SUPFAM" id="SSF53597">
    <property type="entry name" value="Dihydrofolate reductase-like"/>
    <property type="match status" value="1"/>
</dbReference>
<evidence type="ECO:0000256" key="3">
    <source>
        <dbReference type="ARBA" id="ARBA00012856"/>
    </source>
</evidence>
<dbReference type="GO" id="GO:0046655">
    <property type="term" value="P:folic acid metabolic process"/>
    <property type="evidence" value="ECO:0007669"/>
    <property type="project" value="TreeGrafter"/>
</dbReference>
<evidence type="ECO:0000256" key="7">
    <source>
        <dbReference type="PIRNR" id="PIRNR000194"/>
    </source>
</evidence>
<dbReference type="PIRSF" id="PIRSF000194">
    <property type="entry name" value="DHFR"/>
    <property type="match status" value="1"/>
</dbReference>
<comment type="pathway">
    <text evidence="1 7">Cofactor biosynthesis; tetrahydrofolate biosynthesis; 5,6,7,8-tetrahydrofolate from 7,8-dihydrofolate: step 1/1.</text>
</comment>
<dbReference type="EC" id="1.5.1.3" evidence="3 7"/>
<evidence type="ECO:0000256" key="6">
    <source>
        <dbReference type="ARBA" id="ARBA00023002"/>
    </source>
</evidence>
<dbReference type="PRINTS" id="PR00070">
    <property type="entry name" value="DHFR"/>
</dbReference>
<dbReference type="RefSeq" id="WP_178045082.1">
    <property type="nucleotide sequence ID" value="NZ_JAJEPR010000009.1"/>
</dbReference>
<keyword evidence="10" id="KW-1185">Reference proteome</keyword>
<feature type="domain" description="DHFR" evidence="8">
    <location>
        <begin position="1"/>
        <end position="160"/>
    </location>
</feature>
<dbReference type="GO" id="GO:0006730">
    <property type="term" value="P:one-carbon metabolic process"/>
    <property type="evidence" value="ECO:0007669"/>
    <property type="project" value="UniProtKB-KW"/>
</dbReference>
<keyword evidence="4 7" id="KW-0554">One-carbon metabolism</keyword>
<dbReference type="InterPro" id="IPR001796">
    <property type="entry name" value="DHFR_dom"/>
</dbReference>
<dbReference type="GO" id="GO:0005829">
    <property type="term" value="C:cytosol"/>
    <property type="evidence" value="ECO:0007669"/>
    <property type="project" value="TreeGrafter"/>
</dbReference>
<dbReference type="GO" id="GO:0046452">
    <property type="term" value="P:dihydrofolate metabolic process"/>
    <property type="evidence" value="ECO:0007669"/>
    <property type="project" value="TreeGrafter"/>
</dbReference>
<evidence type="ECO:0000256" key="1">
    <source>
        <dbReference type="ARBA" id="ARBA00004903"/>
    </source>
</evidence>
<evidence type="ECO:0000256" key="2">
    <source>
        <dbReference type="ARBA" id="ARBA00009539"/>
    </source>
</evidence>
<dbReference type="PANTHER" id="PTHR48069:SF3">
    <property type="entry name" value="DIHYDROFOLATE REDUCTASE"/>
    <property type="match status" value="1"/>
</dbReference>
<dbReference type="InterPro" id="IPR012259">
    <property type="entry name" value="DHFR"/>
</dbReference>
<evidence type="ECO:0000259" key="8">
    <source>
        <dbReference type="PROSITE" id="PS51330"/>
    </source>
</evidence>
<dbReference type="Pfam" id="PF00186">
    <property type="entry name" value="DHFR_1"/>
    <property type="match status" value="1"/>
</dbReference>
<evidence type="ECO:0000313" key="9">
    <source>
        <dbReference type="EMBL" id="MCC2189614.1"/>
    </source>
</evidence>
<dbReference type="InterPro" id="IPR024072">
    <property type="entry name" value="DHFR-like_dom_sf"/>
</dbReference>
<evidence type="ECO:0000256" key="5">
    <source>
        <dbReference type="ARBA" id="ARBA00022857"/>
    </source>
</evidence>
<dbReference type="PANTHER" id="PTHR48069">
    <property type="entry name" value="DIHYDROFOLATE REDUCTASE"/>
    <property type="match status" value="1"/>
</dbReference>
<reference evidence="9 10" key="1">
    <citation type="submission" date="2021-10" db="EMBL/GenBank/DDBJ databases">
        <title>Anaerobic single-cell dispensing facilitates the cultivation of human gut bacteria.</title>
        <authorList>
            <person name="Afrizal A."/>
        </authorList>
    </citation>
    <scope>NUCLEOTIDE SEQUENCE [LARGE SCALE GENOMIC DNA]</scope>
    <source>
        <strain evidence="9 10">CLA-AA-H277</strain>
    </source>
</reference>
<name>A0AAE3J654_9FIRM</name>
<keyword evidence="6 7" id="KW-0560">Oxidoreductase</keyword>
<organism evidence="9 10">
    <name type="scientific">Fusicatenibacter faecihominis</name>
    <dbReference type="NCBI Taxonomy" id="2881276"/>
    <lineage>
        <taxon>Bacteria</taxon>
        <taxon>Bacillati</taxon>
        <taxon>Bacillota</taxon>
        <taxon>Clostridia</taxon>
        <taxon>Lachnospirales</taxon>
        <taxon>Lachnospiraceae</taxon>
        <taxon>Fusicatenibacter</taxon>
    </lineage>
</organism>
<dbReference type="PROSITE" id="PS51330">
    <property type="entry name" value="DHFR_2"/>
    <property type="match status" value="1"/>
</dbReference>
<sequence>MNMIVAADKNWAIGKDNSLLVVIPADQKTFRNMTLGHPVVMGRKTFESLPGGLPLDLRKNIVLTTNPEFHPKGVTVVHSLKELFEELGEEKDEAFVMGGQSIYEQLLPYCDVVHVTRIDQAYEADTYFPDLDQKPEWKITAESDEQTYFDLEYTFVRYERKKS</sequence>
<dbReference type="EMBL" id="JAJEPR010000009">
    <property type="protein sequence ID" value="MCC2189614.1"/>
    <property type="molecule type" value="Genomic_DNA"/>
</dbReference>
<protein>
    <recommendedName>
        <fullName evidence="3 7">Dihydrofolate reductase</fullName>
        <ecNumber evidence="3 7">1.5.1.3</ecNumber>
    </recommendedName>
</protein>